<name>A0A2K5ARD8_9ARCH</name>
<dbReference type="Proteomes" id="UP000236248">
    <property type="component" value="Chromosome NCAV"/>
</dbReference>
<protein>
    <submittedName>
        <fullName evidence="2">Uncharacterized protein</fullName>
    </submittedName>
</protein>
<keyword evidence="1" id="KW-0472">Membrane</keyword>
<organism evidence="2 3">
    <name type="scientific">Candidatus Nitrosocaldus cavascurensis</name>
    <dbReference type="NCBI Taxonomy" id="2058097"/>
    <lineage>
        <taxon>Archaea</taxon>
        <taxon>Nitrososphaerota</taxon>
        <taxon>Nitrososphaeria</taxon>
        <taxon>Candidatus Nitrosocaldales</taxon>
        <taxon>Candidatus Nitrosocaldaceae</taxon>
        <taxon>Candidatus Nitrosocaldus</taxon>
    </lineage>
</organism>
<keyword evidence="3" id="KW-1185">Reference proteome</keyword>
<keyword evidence="1" id="KW-0812">Transmembrane</keyword>
<gene>
    <name evidence="2" type="ORF">NCAV_1045</name>
</gene>
<feature type="transmembrane region" description="Helical" evidence="1">
    <location>
        <begin position="34"/>
        <end position="52"/>
    </location>
</feature>
<dbReference type="EMBL" id="LT981265">
    <property type="protein sequence ID" value="SPC34222.1"/>
    <property type="molecule type" value="Genomic_DNA"/>
</dbReference>
<feature type="transmembrane region" description="Helical" evidence="1">
    <location>
        <begin position="93"/>
        <end position="118"/>
    </location>
</feature>
<evidence type="ECO:0000313" key="3">
    <source>
        <dbReference type="Proteomes" id="UP000236248"/>
    </source>
</evidence>
<feature type="transmembrane region" description="Helical" evidence="1">
    <location>
        <begin position="155"/>
        <end position="176"/>
    </location>
</feature>
<reference evidence="3" key="1">
    <citation type="submission" date="2018-01" db="EMBL/GenBank/DDBJ databases">
        <authorList>
            <person name="Kerou L M."/>
        </authorList>
    </citation>
    <scope>NUCLEOTIDE SEQUENCE [LARGE SCALE GENOMIC DNA]</scope>
    <source>
        <strain evidence="3">SCU2</strain>
    </source>
</reference>
<evidence type="ECO:0000256" key="1">
    <source>
        <dbReference type="SAM" id="Phobius"/>
    </source>
</evidence>
<dbReference type="KEGG" id="ncv:NCAV_1045"/>
<feature type="transmembrane region" description="Helical" evidence="1">
    <location>
        <begin position="64"/>
        <end position="81"/>
    </location>
</feature>
<keyword evidence="1" id="KW-1133">Transmembrane helix</keyword>
<dbReference type="AlphaFoldDB" id="A0A2K5ARD8"/>
<accession>A0A2K5ARD8</accession>
<sequence length="178" mass="18264">MKEVIARMSSSNSNNNNTAIAIAVARTASARSRVVAVVAVTVLALVGMAKAMLARSGAGARTRLGVGVGAGVLAPLILGEVTEDERARWMRMLVSLGLAGLIIVFSPDIISFMTGLSIPANPVDNVNNNTGNPPPDGLEDSTGLPINTVRAMANLFLILRFLGVAVAVAGGVFSAVKL</sequence>
<evidence type="ECO:0000313" key="2">
    <source>
        <dbReference type="EMBL" id="SPC34222.1"/>
    </source>
</evidence>
<proteinExistence type="predicted"/>